<name>A0A6A1THZ8_NEOGA</name>
<reference evidence="1 2" key="1">
    <citation type="submission" date="2019-09" db="EMBL/GenBank/DDBJ databases">
        <title>Genome sequencing of Ng87 strain.</title>
        <authorList>
            <person name="Karasev E.S."/>
            <person name="Andronov E."/>
        </authorList>
    </citation>
    <scope>NUCLEOTIDE SEQUENCE [LARGE SCALE GENOMIC DNA]</scope>
    <source>
        <strain evidence="1 2">Ng87</strain>
    </source>
</reference>
<evidence type="ECO:0000313" key="2">
    <source>
        <dbReference type="Proteomes" id="UP000386575"/>
    </source>
</evidence>
<dbReference type="Proteomes" id="UP000386575">
    <property type="component" value="Unassembled WGS sequence"/>
</dbReference>
<organism evidence="1 2">
    <name type="scientific">Neorhizobium galegae</name>
    <name type="common">Rhizobium galegae</name>
    <dbReference type="NCBI Taxonomy" id="399"/>
    <lineage>
        <taxon>Bacteria</taxon>
        <taxon>Pseudomonadati</taxon>
        <taxon>Pseudomonadota</taxon>
        <taxon>Alphaproteobacteria</taxon>
        <taxon>Hyphomicrobiales</taxon>
        <taxon>Rhizobiaceae</taxon>
        <taxon>Rhizobium/Agrobacterium group</taxon>
        <taxon>Neorhizobium</taxon>
    </lineage>
</organism>
<protein>
    <submittedName>
        <fullName evidence="1">Uncharacterized protein</fullName>
    </submittedName>
</protein>
<evidence type="ECO:0000313" key="1">
    <source>
        <dbReference type="EMBL" id="KAB1082578.1"/>
    </source>
</evidence>
<proteinExistence type="predicted"/>
<gene>
    <name evidence="1" type="ORF">F4V91_32015</name>
</gene>
<accession>A0A6A1THZ8</accession>
<comment type="caution">
    <text evidence="1">The sequence shown here is derived from an EMBL/GenBank/DDBJ whole genome shotgun (WGS) entry which is preliminary data.</text>
</comment>
<dbReference type="EMBL" id="VZUL01000004">
    <property type="protein sequence ID" value="KAB1082578.1"/>
    <property type="molecule type" value="Genomic_DNA"/>
</dbReference>
<dbReference type="AlphaFoldDB" id="A0A6A1THZ8"/>
<sequence>MSSLRLIHEYWLLQPAISSISRRGHGRKPRPAFDRARRRRSLRLVIVVGFPVELHLIADLDFGEERKREGNGDFQLALMGQFGDLPVDVLTKAAAGLLAEGYERFHEVDPPKWLCAIAKLEYGRNCQVHRVAVATERSGEENPLGLHARAGPAVSCVALRLRTATLEMPENAAFVAPAAFHPHQSANRQPAVRPVLRRLFAGVSECLAAAFDCRQR</sequence>